<reference evidence="9" key="1">
    <citation type="submission" date="2022-11" db="UniProtKB">
        <authorList>
            <consortium name="WormBaseParasite"/>
        </authorList>
    </citation>
    <scope>IDENTIFICATION</scope>
</reference>
<dbReference type="GO" id="GO:0048015">
    <property type="term" value="P:phosphatidylinositol-mediated signaling"/>
    <property type="evidence" value="ECO:0007669"/>
    <property type="project" value="TreeGrafter"/>
</dbReference>
<dbReference type="Pfam" id="PF00454">
    <property type="entry name" value="PI3_PI4_kinase"/>
    <property type="match status" value="1"/>
</dbReference>
<dbReference type="SUPFAM" id="SSF48371">
    <property type="entry name" value="ARM repeat"/>
    <property type="match status" value="1"/>
</dbReference>
<name>A0A914V3R8_9BILA</name>
<dbReference type="GO" id="GO:0005777">
    <property type="term" value="C:peroxisome"/>
    <property type="evidence" value="ECO:0007669"/>
    <property type="project" value="TreeGrafter"/>
</dbReference>
<dbReference type="GO" id="GO:0005524">
    <property type="term" value="F:ATP binding"/>
    <property type="evidence" value="ECO:0007669"/>
    <property type="project" value="UniProtKB-KW"/>
</dbReference>
<keyword evidence="3" id="KW-0547">Nucleotide-binding</keyword>
<keyword evidence="5" id="KW-0067">ATP-binding</keyword>
<dbReference type="GO" id="GO:0034272">
    <property type="term" value="C:phosphatidylinositol 3-kinase complex, class III, type II"/>
    <property type="evidence" value="ECO:0007669"/>
    <property type="project" value="TreeGrafter"/>
</dbReference>
<dbReference type="GO" id="GO:0006897">
    <property type="term" value="P:endocytosis"/>
    <property type="evidence" value="ECO:0007669"/>
    <property type="project" value="TreeGrafter"/>
</dbReference>
<accession>A0A914V3R8</accession>
<dbReference type="InterPro" id="IPR011009">
    <property type="entry name" value="Kinase-like_dom_sf"/>
</dbReference>
<evidence type="ECO:0000256" key="2">
    <source>
        <dbReference type="ARBA" id="ARBA00022679"/>
    </source>
</evidence>
<keyword evidence="4" id="KW-0418">Kinase</keyword>
<dbReference type="GO" id="GO:0016303">
    <property type="term" value="F:1-phosphatidylinositol-3-kinase activity"/>
    <property type="evidence" value="ECO:0007669"/>
    <property type="project" value="UniProtKB-EC"/>
</dbReference>
<dbReference type="InterPro" id="IPR016024">
    <property type="entry name" value="ARM-type_fold"/>
</dbReference>
<feature type="compositionally biased region" description="Acidic residues" evidence="6">
    <location>
        <begin position="12"/>
        <end position="34"/>
    </location>
</feature>
<dbReference type="Proteomes" id="UP000887566">
    <property type="component" value="Unplaced"/>
</dbReference>
<dbReference type="GO" id="GO:0000407">
    <property type="term" value="C:phagophore assembly site"/>
    <property type="evidence" value="ECO:0007669"/>
    <property type="project" value="TreeGrafter"/>
</dbReference>
<dbReference type="AlphaFoldDB" id="A0A914V3R8"/>
<dbReference type="PROSITE" id="PS00915">
    <property type="entry name" value="PI3_4_KINASE_1"/>
    <property type="match status" value="1"/>
</dbReference>
<dbReference type="InterPro" id="IPR042236">
    <property type="entry name" value="PI3K_accessory_sf"/>
</dbReference>
<feature type="domain" description="PI3K/PI4K catalytic" evidence="7">
    <location>
        <begin position="196"/>
        <end position="297"/>
    </location>
</feature>
<keyword evidence="2" id="KW-0808">Transferase</keyword>
<dbReference type="PANTHER" id="PTHR10048">
    <property type="entry name" value="PHOSPHATIDYLINOSITOL KINASE"/>
    <property type="match status" value="1"/>
</dbReference>
<evidence type="ECO:0000256" key="5">
    <source>
        <dbReference type="ARBA" id="ARBA00022840"/>
    </source>
</evidence>
<dbReference type="InterPro" id="IPR018936">
    <property type="entry name" value="PI3/4_kinase_CS"/>
</dbReference>
<feature type="region of interest" description="Disordered" evidence="6">
    <location>
        <begin position="1"/>
        <end position="45"/>
    </location>
</feature>
<evidence type="ECO:0000313" key="8">
    <source>
        <dbReference type="Proteomes" id="UP000887566"/>
    </source>
</evidence>
<keyword evidence="8" id="KW-1185">Reference proteome</keyword>
<dbReference type="SUPFAM" id="SSF56112">
    <property type="entry name" value="Protein kinase-like (PK-like)"/>
    <property type="match status" value="1"/>
</dbReference>
<evidence type="ECO:0000256" key="3">
    <source>
        <dbReference type="ARBA" id="ARBA00022741"/>
    </source>
</evidence>
<protein>
    <recommendedName>
        <fullName evidence="1">phosphatidylinositol 3-kinase</fullName>
        <ecNumber evidence="1">2.7.1.137</ecNumber>
    </recommendedName>
</protein>
<dbReference type="InterPro" id="IPR015433">
    <property type="entry name" value="PI3/4_kinase"/>
</dbReference>
<evidence type="ECO:0000256" key="6">
    <source>
        <dbReference type="SAM" id="MobiDB-lite"/>
    </source>
</evidence>
<evidence type="ECO:0000259" key="7">
    <source>
        <dbReference type="PROSITE" id="PS50290"/>
    </source>
</evidence>
<dbReference type="PROSITE" id="PS50290">
    <property type="entry name" value="PI3_4_KINASE_3"/>
    <property type="match status" value="1"/>
</dbReference>
<dbReference type="Gene3D" id="1.25.40.70">
    <property type="entry name" value="Phosphatidylinositol 3-kinase, accessory domain (PIK)"/>
    <property type="match status" value="1"/>
</dbReference>
<dbReference type="InterPro" id="IPR000403">
    <property type="entry name" value="PI3/4_kinase_cat_dom"/>
</dbReference>
<proteinExistence type="predicted"/>
<dbReference type="FunFam" id="3.30.1010.10:FF:000002">
    <property type="entry name" value="Phosphatidylinositol 3-kinase catalytic subunit type 3"/>
    <property type="match status" value="1"/>
</dbReference>
<dbReference type="GO" id="GO:0034271">
    <property type="term" value="C:phosphatidylinositol 3-kinase complex, class III, type I"/>
    <property type="evidence" value="ECO:0007669"/>
    <property type="project" value="TreeGrafter"/>
</dbReference>
<organism evidence="8 9">
    <name type="scientific">Plectus sambesii</name>
    <dbReference type="NCBI Taxonomy" id="2011161"/>
    <lineage>
        <taxon>Eukaryota</taxon>
        <taxon>Metazoa</taxon>
        <taxon>Ecdysozoa</taxon>
        <taxon>Nematoda</taxon>
        <taxon>Chromadorea</taxon>
        <taxon>Plectida</taxon>
        <taxon>Plectina</taxon>
        <taxon>Plectoidea</taxon>
        <taxon>Plectidae</taxon>
        <taxon>Plectus</taxon>
    </lineage>
</organism>
<dbReference type="GO" id="GO:0005768">
    <property type="term" value="C:endosome"/>
    <property type="evidence" value="ECO:0007669"/>
    <property type="project" value="TreeGrafter"/>
</dbReference>
<dbReference type="PANTHER" id="PTHR10048:SF7">
    <property type="entry name" value="PHOSPHATIDYLINOSITOL 3-KINASE CATALYTIC SUBUNIT TYPE 3"/>
    <property type="match status" value="1"/>
</dbReference>
<sequence>GTSQDTPRISTDDELPPDFNEELDETTIEEEESLETSATIDDGENAATDGLPDLASFLIKSACKDAALANYLYWYLKVEVDSYHWRDTTAATGAQPNAEKATLRAMYGTVLRRLNRALGRGGLEAKRRATLLTKQQLFVNQLVEIMKAVAKESGNRKKKIDFLKSRLAVHDKSLDLSNLGGLPLPLDPSVRVQAVMADRASLFNSNLMPCKLTFRTADNRQYVTMFKRGDDLRQDQLVIQMIRLMDKLLRAENLDLRLTPYQVLATSVQDGFVQFIDGSPLRDVIAEWSTIQASSRL</sequence>
<dbReference type="Gene3D" id="3.30.1010.10">
    <property type="entry name" value="Phosphatidylinositol 3-kinase Catalytic Subunit, Chain A, domain 4"/>
    <property type="match status" value="1"/>
</dbReference>
<dbReference type="EC" id="2.7.1.137" evidence="1"/>
<evidence type="ECO:0000313" key="9">
    <source>
        <dbReference type="WBParaSite" id="PSAMB.scaffold14875size1751.g36264.t1"/>
    </source>
</evidence>
<dbReference type="WBParaSite" id="PSAMB.scaffold14875size1751.g36264.t1">
    <property type="protein sequence ID" value="PSAMB.scaffold14875size1751.g36264.t1"/>
    <property type="gene ID" value="PSAMB.scaffold14875size1751.g36264"/>
</dbReference>
<evidence type="ECO:0000256" key="4">
    <source>
        <dbReference type="ARBA" id="ARBA00022777"/>
    </source>
</evidence>
<dbReference type="GO" id="GO:0000045">
    <property type="term" value="P:autophagosome assembly"/>
    <property type="evidence" value="ECO:0007669"/>
    <property type="project" value="TreeGrafter"/>
</dbReference>
<evidence type="ECO:0000256" key="1">
    <source>
        <dbReference type="ARBA" id="ARBA00012073"/>
    </source>
</evidence>